<evidence type="ECO:0000313" key="1">
    <source>
        <dbReference type="EnsemblPlants" id="LPERR12G10940.1"/>
    </source>
</evidence>
<organism evidence="1 2">
    <name type="scientific">Leersia perrieri</name>
    <dbReference type="NCBI Taxonomy" id="77586"/>
    <lineage>
        <taxon>Eukaryota</taxon>
        <taxon>Viridiplantae</taxon>
        <taxon>Streptophyta</taxon>
        <taxon>Embryophyta</taxon>
        <taxon>Tracheophyta</taxon>
        <taxon>Spermatophyta</taxon>
        <taxon>Magnoliopsida</taxon>
        <taxon>Liliopsida</taxon>
        <taxon>Poales</taxon>
        <taxon>Poaceae</taxon>
        <taxon>BOP clade</taxon>
        <taxon>Oryzoideae</taxon>
        <taxon>Oryzeae</taxon>
        <taxon>Oryzinae</taxon>
        <taxon>Leersia</taxon>
    </lineage>
</organism>
<reference evidence="1" key="3">
    <citation type="submission" date="2015-04" db="UniProtKB">
        <authorList>
            <consortium name="EnsemblPlants"/>
        </authorList>
    </citation>
    <scope>IDENTIFICATION</scope>
</reference>
<name>A0A0D9XZM6_9ORYZ</name>
<dbReference type="EnsemblPlants" id="LPERR12G10940.1">
    <property type="protein sequence ID" value="LPERR12G10940.1"/>
    <property type="gene ID" value="LPERR12G10940"/>
</dbReference>
<evidence type="ECO:0000313" key="2">
    <source>
        <dbReference type="Proteomes" id="UP000032180"/>
    </source>
</evidence>
<dbReference type="AlphaFoldDB" id="A0A0D9XZM6"/>
<dbReference type="Proteomes" id="UP000032180">
    <property type="component" value="Chromosome 12"/>
</dbReference>
<proteinExistence type="predicted"/>
<reference evidence="1 2" key="1">
    <citation type="submission" date="2012-08" db="EMBL/GenBank/DDBJ databases">
        <title>Oryza genome evolution.</title>
        <authorList>
            <person name="Wing R.A."/>
        </authorList>
    </citation>
    <scope>NUCLEOTIDE SEQUENCE</scope>
</reference>
<dbReference type="HOGENOM" id="CLU_079488_0_0_1"/>
<accession>A0A0D9XZM6</accession>
<dbReference type="Gramene" id="LPERR12G10940.1">
    <property type="protein sequence ID" value="LPERR12G10940.1"/>
    <property type="gene ID" value="LPERR12G10940"/>
</dbReference>
<reference evidence="2" key="2">
    <citation type="submission" date="2013-12" db="EMBL/GenBank/DDBJ databases">
        <authorList>
            <person name="Yu Y."/>
            <person name="Lee S."/>
            <person name="de Baynast K."/>
            <person name="Wissotski M."/>
            <person name="Liu L."/>
            <person name="Talag J."/>
            <person name="Goicoechea J."/>
            <person name="Angelova A."/>
            <person name="Jetty R."/>
            <person name="Kudrna D."/>
            <person name="Golser W."/>
            <person name="Rivera L."/>
            <person name="Zhang J."/>
            <person name="Wing R."/>
        </authorList>
    </citation>
    <scope>NUCLEOTIDE SEQUENCE</scope>
</reference>
<protein>
    <submittedName>
        <fullName evidence="1">Uncharacterized protein</fullName>
    </submittedName>
</protein>
<sequence length="251" mass="27587">MASPAVPIFLSRLDASLVDPATVTYLQDLVNFLHRRCFHIACDGQIAAMEDPTFDIFRLRPEPSLLAGVPDQVAAAIATLEELLQQGSPVLAAYTRAAARIRRAEQQQQEAFNAAMSELHDAECAVADYLDAYDAARAHLAWNRHAIRCSAARVMAVTSSVLIGDEASVAAMMAALVQNLMFYQYREQAMLIGVSRMAPYYYAALRRHQIALARVGAVYSTMDGAGDEERVIRDGARHFNESVAVLCEYMA</sequence>
<keyword evidence="2" id="KW-1185">Reference proteome</keyword>